<dbReference type="OrthoDB" id="9802264at2"/>
<comment type="similarity">
    <text evidence="2">Belongs to the ABC transporter superfamily.</text>
</comment>
<keyword evidence="3" id="KW-0813">Transport</keyword>
<dbReference type="InterPro" id="IPR017871">
    <property type="entry name" value="ABC_transporter-like_CS"/>
</dbReference>
<comment type="subcellular location">
    <subcellularLocation>
        <location evidence="1">Cell membrane</location>
        <topology evidence="1">Peripheral membrane protein</topology>
    </subcellularLocation>
</comment>
<dbReference type="AlphaFoldDB" id="A0A160T5G1"/>
<dbReference type="PANTHER" id="PTHR43297">
    <property type="entry name" value="OLIGOPEPTIDE TRANSPORT ATP-BINDING PROTEIN APPD"/>
    <property type="match status" value="1"/>
</dbReference>
<proteinExistence type="inferred from homology"/>
<dbReference type="GO" id="GO:0015833">
    <property type="term" value="P:peptide transport"/>
    <property type="evidence" value="ECO:0007669"/>
    <property type="project" value="InterPro"/>
</dbReference>
<evidence type="ECO:0000256" key="1">
    <source>
        <dbReference type="ARBA" id="ARBA00004202"/>
    </source>
</evidence>
<evidence type="ECO:0000313" key="9">
    <source>
        <dbReference type="EMBL" id="CUS04075.2"/>
    </source>
</evidence>
<evidence type="ECO:0000256" key="5">
    <source>
        <dbReference type="ARBA" id="ARBA00022741"/>
    </source>
</evidence>
<evidence type="ECO:0000313" key="10">
    <source>
        <dbReference type="Proteomes" id="UP000215027"/>
    </source>
</evidence>
<keyword evidence="10" id="KW-1185">Reference proteome</keyword>
<dbReference type="SMART" id="SM00382">
    <property type="entry name" value="AAA"/>
    <property type="match status" value="1"/>
</dbReference>
<dbReference type="RefSeq" id="WP_095043471.1">
    <property type="nucleotide sequence ID" value="NZ_LN890655.1"/>
</dbReference>
<organism evidence="9 10">
    <name type="scientific">Candidatus Promineifilum breve</name>
    <dbReference type="NCBI Taxonomy" id="1806508"/>
    <lineage>
        <taxon>Bacteria</taxon>
        <taxon>Bacillati</taxon>
        <taxon>Chloroflexota</taxon>
        <taxon>Ardenticatenia</taxon>
        <taxon>Candidatus Promineifilales</taxon>
        <taxon>Candidatus Promineifilaceae</taxon>
        <taxon>Candidatus Promineifilum</taxon>
    </lineage>
</organism>
<dbReference type="PROSITE" id="PS00211">
    <property type="entry name" value="ABC_TRANSPORTER_1"/>
    <property type="match status" value="1"/>
</dbReference>
<reference evidence="9" key="1">
    <citation type="submission" date="2016-01" db="EMBL/GenBank/DDBJ databases">
        <authorList>
            <person name="Mcilroy J.S."/>
            <person name="Karst M S."/>
            <person name="Albertsen M."/>
        </authorList>
    </citation>
    <scope>NUCLEOTIDE SEQUENCE</scope>
    <source>
        <strain evidence="9">Cfx-K</strain>
    </source>
</reference>
<feature type="domain" description="ABC transporter" evidence="8">
    <location>
        <begin position="5"/>
        <end position="256"/>
    </location>
</feature>
<sequence length="356" mass="39302">MAKLLEIDNLTTRFYTEDGVVHAVNGITFDLDEGESMAIVGESGSGKSVSMKSIMGIIPSPPGRIEDGRVMFNERDLLKLSNDEMRRVRGREMAMIFQDPMTSLNPVLTVGMQLTEALVMHLGMKQEQADERAAELLTLVGVGNPADRLKDYPHQFSGGQRQRIGIAMALSCNPSLLIADEPTTALDVTIQAQIVDLVLRLKQQLGMAIIWITHDLGVIAGMVDKIIVMYAGFIVENAPVRGLYKQTAHPYTVGLLESLPKVDARRKERLIPIKGLPPDLLRKPTRCPFAPRCPYNIERCWEENPPLIPVAPDHSSACWRAEEVFNGLRIHEQEQLDLEAVHALAAATPAVAEVLS</sequence>
<dbReference type="EMBL" id="LN890655">
    <property type="protein sequence ID" value="CUS04075.2"/>
    <property type="molecule type" value="Genomic_DNA"/>
</dbReference>
<evidence type="ECO:0000259" key="8">
    <source>
        <dbReference type="PROSITE" id="PS50893"/>
    </source>
</evidence>
<accession>A0A160T5G1</accession>
<dbReference type="PANTHER" id="PTHR43297:SF2">
    <property type="entry name" value="DIPEPTIDE TRANSPORT ATP-BINDING PROTEIN DPPD"/>
    <property type="match status" value="1"/>
</dbReference>
<dbReference type="InterPro" id="IPR050388">
    <property type="entry name" value="ABC_Ni/Peptide_Import"/>
</dbReference>
<keyword evidence="5" id="KW-0547">Nucleotide-binding</keyword>
<dbReference type="GO" id="GO:0016887">
    <property type="term" value="F:ATP hydrolysis activity"/>
    <property type="evidence" value="ECO:0007669"/>
    <property type="project" value="InterPro"/>
</dbReference>
<evidence type="ECO:0000256" key="2">
    <source>
        <dbReference type="ARBA" id="ARBA00005417"/>
    </source>
</evidence>
<protein>
    <submittedName>
        <fullName evidence="9">Oligopeptide transporter subunit ATP-binding component of ABC superfamily</fullName>
    </submittedName>
</protein>
<dbReference type="SUPFAM" id="SSF52540">
    <property type="entry name" value="P-loop containing nucleoside triphosphate hydrolases"/>
    <property type="match status" value="1"/>
</dbReference>
<evidence type="ECO:0000256" key="3">
    <source>
        <dbReference type="ARBA" id="ARBA00022448"/>
    </source>
</evidence>
<dbReference type="KEGG" id="pbf:CFX0092_A2197"/>
<dbReference type="CDD" id="cd03257">
    <property type="entry name" value="ABC_NikE_OppD_transporters"/>
    <property type="match status" value="1"/>
</dbReference>
<dbReference type="GO" id="GO:0005886">
    <property type="term" value="C:plasma membrane"/>
    <property type="evidence" value="ECO:0007669"/>
    <property type="project" value="UniProtKB-SubCell"/>
</dbReference>
<dbReference type="Gene3D" id="3.40.50.300">
    <property type="entry name" value="P-loop containing nucleotide triphosphate hydrolases"/>
    <property type="match status" value="1"/>
</dbReference>
<dbReference type="Pfam" id="PF08352">
    <property type="entry name" value="oligo_HPY"/>
    <property type="match status" value="1"/>
</dbReference>
<dbReference type="PROSITE" id="PS50893">
    <property type="entry name" value="ABC_TRANSPORTER_2"/>
    <property type="match status" value="1"/>
</dbReference>
<dbReference type="InterPro" id="IPR013563">
    <property type="entry name" value="Oligopep_ABC_C"/>
</dbReference>
<dbReference type="InterPro" id="IPR003439">
    <property type="entry name" value="ABC_transporter-like_ATP-bd"/>
</dbReference>
<dbReference type="InterPro" id="IPR027417">
    <property type="entry name" value="P-loop_NTPase"/>
</dbReference>
<dbReference type="Proteomes" id="UP000215027">
    <property type="component" value="Chromosome I"/>
</dbReference>
<dbReference type="NCBIfam" id="TIGR01727">
    <property type="entry name" value="oligo_HPY"/>
    <property type="match status" value="1"/>
</dbReference>
<evidence type="ECO:0000256" key="7">
    <source>
        <dbReference type="ARBA" id="ARBA00023136"/>
    </source>
</evidence>
<gene>
    <name evidence="9" type="primary">oppD</name>
    <name evidence="9" type="ORF">CFX0092_A2197</name>
</gene>
<keyword evidence="6 9" id="KW-0067">ATP-binding</keyword>
<dbReference type="InterPro" id="IPR003593">
    <property type="entry name" value="AAA+_ATPase"/>
</dbReference>
<name>A0A160T5G1_9CHLR</name>
<keyword evidence="4" id="KW-1003">Cell membrane</keyword>
<evidence type="ECO:0000256" key="4">
    <source>
        <dbReference type="ARBA" id="ARBA00022475"/>
    </source>
</evidence>
<dbReference type="FunFam" id="3.40.50.300:FF:000016">
    <property type="entry name" value="Oligopeptide ABC transporter ATP-binding component"/>
    <property type="match status" value="1"/>
</dbReference>
<evidence type="ECO:0000256" key="6">
    <source>
        <dbReference type="ARBA" id="ARBA00022840"/>
    </source>
</evidence>
<keyword evidence="7" id="KW-0472">Membrane</keyword>
<dbReference type="Pfam" id="PF00005">
    <property type="entry name" value="ABC_tran"/>
    <property type="match status" value="1"/>
</dbReference>
<dbReference type="GO" id="GO:0005524">
    <property type="term" value="F:ATP binding"/>
    <property type="evidence" value="ECO:0007669"/>
    <property type="project" value="UniProtKB-KW"/>
</dbReference>